<sequence>MLRTLFSWLLTGGAAFALAACCGSVACDKQDDYADALFFKFNLDTASTQGFARKDIDTVYLKRYTKPTNPAVKKAVETIQFLRTQRQDSLAIVLNNNTPFTTANNLKLDGYEYALFVVHRVIGSKPDTVRYTINNIQLKGSYQGDGCCTYWVNQNKSAQISQTKTYGVPTNTITFEFRPNGQTQRRVYTLNRY</sequence>
<gene>
    <name evidence="2" type="ORF">BXP70_18335</name>
</gene>
<feature type="chain" id="PRO_5012783376" evidence="1">
    <location>
        <begin position="20"/>
        <end position="193"/>
    </location>
</feature>
<keyword evidence="1" id="KW-0732">Signal</keyword>
<dbReference type="RefSeq" id="WP_143436561.1">
    <property type="nucleotide sequence ID" value="NZ_MTSE01000010.1"/>
</dbReference>
<proteinExistence type="predicted"/>
<reference evidence="2 3" key="1">
    <citation type="submission" date="2017-01" db="EMBL/GenBank/DDBJ databases">
        <title>A new Hymenobacter.</title>
        <authorList>
            <person name="Liang Y."/>
            <person name="Feng F."/>
        </authorList>
    </citation>
    <scope>NUCLEOTIDE SEQUENCE [LARGE SCALE GENOMIC DNA]</scope>
    <source>
        <strain evidence="2">MIMBbqt21</strain>
    </source>
</reference>
<name>A0A243WBY1_9BACT</name>
<dbReference type="Proteomes" id="UP000194873">
    <property type="component" value="Unassembled WGS sequence"/>
</dbReference>
<evidence type="ECO:0000256" key="1">
    <source>
        <dbReference type="SAM" id="SignalP"/>
    </source>
</evidence>
<organism evidence="2 3">
    <name type="scientific">Hymenobacter crusticola</name>
    <dbReference type="NCBI Taxonomy" id="1770526"/>
    <lineage>
        <taxon>Bacteria</taxon>
        <taxon>Pseudomonadati</taxon>
        <taxon>Bacteroidota</taxon>
        <taxon>Cytophagia</taxon>
        <taxon>Cytophagales</taxon>
        <taxon>Hymenobacteraceae</taxon>
        <taxon>Hymenobacter</taxon>
    </lineage>
</organism>
<feature type="signal peptide" evidence="1">
    <location>
        <begin position="1"/>
        <end position="19"/>
    </location>
</feature>
<evidence type="ECO:0000313" key="2">
    <source>
        <dbReference type="EMBL" id="OUJ72518.1"/>
    </source>
</evidence>
<dbReference type="OrthoDB" id="883398at2"/>
<evidence type="ECO:0000313" key="3">
    <source>
        <dbReference type="Proteomes" id="UP000194873"/>
    </source>
</evidence>
<dbReference type="AlphaFoldDB" id="A0A243WBY1"/>
<keyword evidence="3" id="KW-1185">Reference proteome</keyword>
<dbReference type="EMBL" id="MTSE01000010">
    <property type="protein sequence ID" value="OUJ72518.1"/>
    <property type="molecule type" value="Genomic_DNA"/>
</dbReference>
<dbReference type="PROSITE" id="PS51257">
    <property type="entry name" value="PROKAR_LIPOPROTEIN"/>
    <property type="match status" value="1"/>
</dbReference>
<accession>A0A243WBY1</accession>
<protein>
    <submittedName>
        <fullName evidence="2">Uncharacterized protein</fullName>
    </submittedName>
</protein>
<comment type="caution">
    <text evidence="2">The sequence shown here is derived from an EMBL/GenBank/DDBJ whole genome shotgun (WGS) entry which is preliminary data.</text>
</comment>